<dbReference type="Proteomes" id="UP000253919">
    <property type="component" value="Unassembled WGS sequence"/>
</dbReference>
<feature type="domain" description="YhcG N-terminal" evidence="1">
    <location>
        <begin position="18"/>
        <end position="73"/>
    </location>
</feature>
<dbReference type="EMBL" id="QASA01000001">
    <property type="protein sequence ID" value="RDC64317.1"/>
    <property type="molecule type" value="Genomic_DNA"/>
</dbReference>
<name>A0A369QM51_9BACT</name>
<protein>
    <recommendedName>
        <fullName evidence="1">YhcG N-terminal domain-containing protein</fullName>
    </recommendedName>
</protein>
<evidence type="ECO:0000313" key="2">
    <source>
        <dbReference type="EMBL" id="RDC64317.1"/>
    </source>
</evidence>
<keyword evidence="3" id="KW-1185">Reference proteome</keyword>
<dbReference type="AlphaFoldDB" id="A0A369QM51"/>
<comment type="caution">
    <text evidence="2">The sequence shown here is derived from an EMBL/GenBank/DDBJ whole genome shotgun (WGS) entry which is preliminary data.</text>
</comment>
<dbReference type="Pfam" id="PF17761">
    <property type="entry name" value="DUF1016_N"/>
    <property type="match status" value="1"/>
</dbReference>
<proteinExistence type="predicted"/>
<evidence type="ECO:0000313" key="3">
    <source>
        <dbReference type="Proteomes" id="UP000253919"/>
    </source>
</evidence>
<organism evidence="2 3">
    <name type="scientific">Adhaeribacter pallidiroseus</name>
    <dbReference type="NCBI Taxonomy" id="2072847"/>
    <lineage>
        <taxon>Bacteria</taxon>
        <taxon>Pseudomonadati</taxon>
        <taxon>Bacteroidota</taxon>
        <taxon>Cytophagia</taxon>
        <taxon>Cytophagales</taxon>
        <taxon>Hymenobacteraceae</taxon>
        <taxon>Adhaeribacter</taxon>
    </lineage>
</organism>
<gene>
    <name evidence="2" type="ORF">AHMF7616_02930</name>
</gene>
<reference evidence="2 3" key="1">
    <citation type="submission" date="2018-04" db="EMBL/GenBank/DDBJ databases">
        <title>Adhaeribacter sp. HMF7616 genome sequencing and assembly.</title>
        <authorList>
            <person name="Kang H."/>
            <person name="Kang J."/>
            <person name="Cha I."/>
            <person name="Kim H."/>
            <person name="Joh K."/>
        </authorList>
    </citation>
    <scope>NUCLEOTIDE SEQUENCE [LARGE SCALE GENOMIC DNA]</scope>
    <source>
        <strain evidence="2 3">HMF7616</strain>
    </source>
</reference>
<sequence length="74" mass="8470">MITNAYYPNRKRASAGRKEIIIQAKNLAFKNSNSILLQMYWQIGQLIVEDEQQGKAKAAYGKEVLQNLSRQLTL</sequence>
<evidence type="ECO:0000259" key="1">
    <source>
        <dbReference type="Pfam" id="PF17761"/>
    </source>
</evidence>
<dbReference type="InterPro" id="IPR041527">
    <property type="entry name" value="YhcG_N"/>
</dbReference>
<accession>A0A369QM51</accession>